<sequence length="438" mass="48498">MNGRRFPITFLRANTVQGLRAACKVGLIAIALLMIAGCSAALTPDRLQQQAQRLIAQVRLVREASSPPASPENQVLVVGEDGNLFLIDATSGERFALTIDASSRRQYLQPAWSPDGEHIAWTRLEGRESALEISRFDGSDRRSAVTPLPPFYFFWSPKGERLAYLSNWVAMDRPTIALRLVELVEGALDVRTLTTGRPLYFSWSPDGETLLTHIEAERIELLRIDGEVEPLEITAAQFSAPQWSADGQRLVYATVNGRARLIVADSAGRELVELTDYQGRIAFSLSPDGTRVAYVATEAPVRLSTFGPLYVVDIETLRTAEVTDDPVLAFYWSPDGSRLAYLSPEFAGGRLGLRWWVWDGRRTTKYALFFPSTVFVENYLPFFDQYAQSHRIWSPDSSAFVFAGALPDGRSGVWVQDVVAGGAPRLLGPGIVASWSPR</sequence>
<dbReference type="Pfam" id="PF07676">
    <property type="entry name" value="PD40"/>
    <property type="match status" value="3"/>
</dbReference>
<dbReference type="PANTHER" id="PTHR36842:SF1">
    <property type="entry name" value="PROTEIN TOLB"/>
    <property type="match status" value="1"/>
</dbReference>
<dbReference type="Gene3D" id="2.120.10.30">
    <property type="entry name" value="TolB, C-terminal domain"/>
    <property type="match status" value="2"/>
</dbReference>
<keyword evidence="2" id="KW-0812">Transmembrane</keyword>
<comment type="caution">
    <text evidence="3">The sequence shown here is derived from an EMBL/GenBank/DDBJ whole genome shotgun (WGS) entry which is preliminary data.</text>
</comment>
<name>A0A7C1JZM8_9CHLR</name>
<protein>
    <recommendedName>
        <fullName evidence="4">Dipeptidylpeptidase IV N-terminal domain-containing protein</fullName>
    </recommendedName>
</protein>
<dbReference type="SUPFAM" id="SSF82171">
    <property type="entry name" value="DPP6 N-terminal domain-like"/>
    <property type="match status" value="1"/>
</dbReference>
<comment type="similarity">
    <text evidence="1">Belongs to the TolB family.</text>
</comment>
<dbReference type="InterPro" id="IPR011042">
    <property type="entry name" value="6-blade_b-propeller_TolB-like"/>
</dbReference>
<dbReference type="InterPro" id="IPR011659">
    <property type="entry name" value="WD40"/>
</dbReference>
<evidence type="ECO:0000256" key="2">
    <source>
        <dbReference type="SAM" id="Phobius"/>
    </source>
</evidence>
<dbReference type="PANTHER" id="PTHR36842">
    <property type="entry name" value="PROTEIN TOLB HOMOLOG"/>
    <property type="match status" value="1"/>
</dbReference>
<evidence type="ECO:0000256" key="1">
    <source>
        <dbReference type="ARBA" id="ARBA00009820"/>
    </source>
</evidence>
<accession>A0A7C1JZM8</accession>
<feature type="transmembrane region" description="Helical" evidence="2">
    <location>
        <begin position="21"/>
        <end position="42"/>
    </location>
</feature>
<dbReference type="AlphaFoldDB" id="A0A7C1JZM8"/>
<evidence type="ECO:0000313" key="3">
    <source>
        <dbReference type="EMBL" id="HDX31089.1"/>
    </source>
</evidence>
<organism evidence="3">
    <name type="scientific">Caldilinea aerophila</name>
    <dbReference type="NCBI Taxonomy" id="133453"/>
    <lineage>
        <taxon>Bacteria</taxon>
        <taxon>Bacillati</taxon>
        <taxon>Chloroflexota</taxon>
        <taxon>Caldilineae</taxon>
        <taxon>Caldilineales</taxon>
        <taxon>Caldilineaceae</taxon>
        <taxon>Caldilinea</taxon>
    </lineage>
</organism>
<keyword evidence="2" id="KW-0472">Membrane</keyword>
<dbReference type="EMBL" id="DSMG01000070">
    <property type="protein sequence ID" value="HDX31089.1"/>
    <property type="molecule type" value="Genomic_DNA"/>
</dbReference>
<evidence type="ECO:0008006" key="4">
    <source>
        <dbReference type="Google" id="ProtNLM"/>
    </source>
</evidence>
<keyword evidence="2" id="KW-1133">Transmembrane helix</keyword>
<gene>
    <name evidence="3" type="ORF">ENQ20_06290</name>
</gene>
<reference evidence="3" key="1">
    <citation type="journal article" date="2020" name="mSystems">
        <title>Genome- and Community-Level Interaction Insights into Carbon Utilization and Element Cycling Functions of Hydrothermarchaeota in Hydrothermal Sediment.</title>
        <authorList>
            <person name="Zhou Z."/>
            <person name="Liu Y."/>
            <person name="Xu W."/>
            <person name="Pan J."/>
            <person name="Luo Z.H."/>
            <person name="Li M."/>
        </authorList>
    </citation>
    <scope>NUCLEOTIDE SEQUENCE [LARGE SCALE GENOMIC DNA]</scope>
    <source>
        <strain evidence="3">SpSt-289</strain>
    </source>
</reference>
<proteinExistence type="inferred from homology"/>